<dbReference type="Proteomes" id="UP000053923">
    <property type="component" value="Unassembled WGS sequence"/>
</dbReference>
<evidence type="ECO:0000259" key="2">
    <source>
        <dbReference type="PROSITE" id="PS50011"/>
    </source>
</evidence>
<name>A0A0X3VNJ1_9ACTN</name>
<dbReference type="InterPro" id="IPR011047">
    <property type="entry name" value="Quinoprotein_ADH-like_sf"/>
</dbReference>
<evidence type="ECO:0000313" key="4">
    <source>
        <dbReference type="Proteomes" id="UP000053923"/>
    </source>
</evidence>
<dbReference type="EMBL" id="LLZG01000015">
    <property type="protein sequence ID" value="KUL45126.1"/>
    <property type="molecule type" value="Genomic_DNA"/>
</dbReference>
<accession>A0A0X3VNJ1</accession>
<dbReference type="GO" id="GO:0005524">
    <property type="term" value="F:ATP binding"/>
    <property type="evidence" value="ECO:0007669"/>
    <property type="project" value="InterPro"/>
</dbReference>
<dbReference type="InterPro" id="IPR015943">
    <property type="entry name" value="WD40/YVTN_repeat-like_dom_sf"/>
</dbReference>
<comment type="caution">
    <text evidence="3">The sequence shown here is derived from an EMBL/GenBank/DDBJ whole genome shotgun (WGS) entry which is preliminary data.</text>
</comment>
<dbReference type="InterPro" id="IPR000719">
    <property type="entry name" value="Prot_kinase_dom"/>
</dbReference>
<feature type="domain" description="Protein kinase" evidence="2">
    <location>
        <begin position="15"/>
        <end position="244"/>
    </location>
</feature>
<sequence length="740" mass="76087">MESLEAGDPQQVGPYSLIGRLGTSSAGEVFAGCSADGRAVAVTVVRPEVAAAPGFRERFRAGVGAARAVSGDFIMPVVDADPDAPSPWSATAFVRGMPLRRAVERYGQLPEPALQRLAVGLAGAMTRIHAAGLIHGDVGPDAVLLTVDRPYIYALGTTGITEAAGSPMDDMFDLGATVLFAASGSEPMWEGASEDARTRIAELETVTSVLPSSLREVIGGCLYPDPSTRPTAEQLIDYLDRQGLAAPTGNWLPSGLSADIETLAAAMPSSAVASGTVGGGVSRRNLILGLAGGGLLMGGVAATAVFSSNGSSPAPAGRPGGSTPSTRPTSPSGVSPKPSSTDGPALITLDAPDATKAWTSDGRSAPEYLGASDKVVMLVTEKVTAFLSASTGKKALPSLNTTSMFVSDSMTVPTTYAAGVFYYLGDAPDTYNLLAAVDGTTGKVKWATSMARAGSDGGADSSTYFAQYVAVNGNTVYVCGRVSTRSSSNSDTTTGYIRAFDSATGKGLWKVEGTDINNVLVPPSGSYLLAASSTPKGGAGRVQMIDAGKQGARGWKIPVPKARYFFQAGWPMTCYAAGLFVFAGGSGDTLFAVDAATGAVKWHQRFHAKSGDQVQLGNPFASLDGTTVYVPVGSDLVSLSSADGRSKWVARLTGASDIGTQNMFNASIRVTGNSARCSADTVFVTDTAKNLWAIDAATGKARWKYNDPGQPDAGFKWTVGGDHVFIASNLTLTAISAHGQ</sequence>
<dbReference type="SUPFAM" id="SSF56112">
    <property type="entry name" value="Protein kinase-like (PK-like)"/>
    <property type="match status" value="1"/>
</dbReference>
<feature type="region of interest" description="Disordered" evidence="1">
    <location>
        <begin position="308"/>
        <end position="347"/>
    </location>
</feature>
<reference evidence="4" key="1">
    <citation type="submission" date="2015-10" db="EMBL/GenBank/DDBJ databases">
        <authorList>
            <person name="Ju K.-S."/>
            <person name="Doroghazi J.R."/>
            <person name="Metcalf W.W."/>
        </authorList>
    </citation>
    <scope>NUCLEOTIDE SEQUENCE [LARGE SCALE GENOMIC DNA]</scope>
    <source>
        <strain evidence="4">NRRL 3151</strain>
    </source>
</reference>
<dbReference type="SMART" id="SM00564">
    <property type="entry name" value="PQQ"/>
    <property type="match status" value="4"/>
</dbReference>
<dbReference type="Gene3D" id="1.10.510.10">
    <property type="entry name" value="Transferase(Phosphotransferase) domain 1"/>
    <property type="match status" value="2"/>
</dbReference>
<protein>
    <recommendedName>
        <fullName evidence="2">Protein kinase domain-containing protein</fullName>
    </recommendedName>
</protein>
<dbReference type="PANTHER" id="PTHR34512:SF30">
    <property type="entry name" value="OUTER MEMBRANE PROTEIN ASSEMBLY FACTOR BAMB"/>
    <property type="match status" value="1"/>
</dbReference>
<keyword evidence="4" id="KW-1185">Reference proteome</keyword>
<dbReference type="InterPro" id="IPR018391">
    <property type="entry name" value="PQQ_b-propeller_rpt"/>
</dbReference>
<proteinExistence type="predicted"/>
<dbReference type="InterPro" id="IPR002372">
    <property type="entry name" value="PQQ_rpt_dom"/>
</dbReference>
<evidence type="ECO:0000256" key="1">
    <source>
        <dbReference type="SAM" id="MobiDB-lite"/>
    </source>
</evidence>
<dbReference type="PANTHER" id="PTHR34512">
    <property type="entry name" value="CELL SURFACE PROTEIN"/>
    <property type="match status" value="1"/>
</dbReference>
<evidence type="ECO:0000313" key="3">
    <source>
        <dbReference type="EMBL" id="KUL45126.1"/>
    </source>
</evidence>
<dbReference type="SMART" id="SM00220">
    <property type="entry name" value="S_TKc"/>
    <property type="match status" value="1"/>
</dbReference>
<dbReference type="GO" id="GO:0004672">
    <property type="term" value="F:protein kinase activity"/>
    <property type="evidence" value="ECO:0007669"/>
    <property type="project" value="InterPro"/>
</dbReference>
<dbReference type="OrthoDB" id="256225at2"/>
<gene>
    <name evidence="3" type="ORF">ADL12_04255</name>
</gene>
<dbReference type="Pfam" id="PF13360">
    <property type="entry name" value="PQQ_2"/>
    <property type="match status" value="1"/>
</dbReference>
<dbReference type="InterPro" id="IPR011009">
    <property type="entry name" value="Kinase-like_dom_sf"/>
</dbReference>
<dbReference type="SUPFAM" id="SSF50998">
    <property type="entry name" value="Quinoprotein alcohol dehydrogenase-like"/>
    <property type="match status" value="2"/>
</dbReference>
<feature type="compositionally biased region" description="Low complexity" evidence="1">
    <location>
        <begin position="308"/>
        <end position="333"/>
    </location>
</feature>
<organism evidence="3 4">
    <name type="scientific">Streptomyces regalis</name>
    <dbReference type="NCBI Taxonomy" id="68262"/>
    <lineage>
        <taxon>Bacteria</taxon>
        <taxon>Bacillati</taxon>
        <taxon>Actinomycetota</taxon>
        <taxon>Actinomycetes</taxon>
        <taxon>Kitasatosporales</taxon>
        <taxon>Streptomycetaceae</taxon>
        <taxon>Streptomyces</taxon>
    </lineage>
</organism>
<dbReference type="Gene3D" id="2.130.10.10">
    <property type="entry name" value="YVTN repeat-like/Quinoprotein amine dehydrogenase"/>
    <property type="match status" value="2"/>
</dbReference>
<dbReference type="AlphaFoldDB" id="A0A0X3VNJ1"/>
<dbReference type="PROSITE" id="PS50011">
    <property type="entry name" value="PROTEIN_KINASE_DOM"/>
    <property type="match status" value="1"/>
</dbReference>
<dbReference type="Gene3D" id="3.30.200.20">
    <property type="entry name" value="Phosphorylase Kinase, domain 1"/>
    <property type="match status" value="1"/>
</dbReference>